<name>A0A2Z4IPU6_9BACT</name>
<evidence type="ECO:0000313" key="2">
    <source>
        <dbReference type="Proteomes" id="UP000248688"/>
    </source>
</evidence>
<dbReference type="AlphaFoldDB" id="A0A2Z4IPU6"/>
<dbReference type="Proteomes" id="UP000248688">
    <property type="component" value="Chromosome"/>
</dbReference>
<accession>A0A2Z4IPU6</accession>
<dbReference type="OrthoDB" id="1118033at2"/>
<evidence type="ECO:0000313" key="1">
    <source>
        <dbReference type="EMBL" id="AWW33191.1"/>
    </source>
</evidence>
<keyword evidence="2" id="KW-1185">Reference proteome</keyword>
<dbReference type="KEGG" id="est:DN752_14250"/>
<proteinExistence type="predicted"/>
<reference evidence="1 2" key="1">
    <citation type="submission" date="2018-06" db="EMBL/GenBank/DDBJ databases">
        <title>Echinicola strongylocentroti sp. nov., isolated from a sea urchin Strongylocentrotus intermedius.</title>
        <authorList>
            <person name="Bae S.S."/>
        </authorList>
    </citation>
    <scope>NUCLEOTIDE SEQUENCE [LARGE SCALE GENOMIC DNA]</scope>
    <source>
        <strain evidence="1 2">MEBiC08714</strain>
    </source>
</reference>
<organism evidence="1 2">
    <name type="scientific">Echinicola strongylocentroti</name>
    <dbReference type="NCBI Taxonomy" id="1795355"/>
    <lineage>
        <taxon>Bacteria</taxon>
        <taxon>Pseudomonadati</taxon>
        <taxon>Bacteroidota</taxon>
        <taxon>Cytophagia</taxon>
        <taxon>Cytophagales</taxon>
        <taxon>Cyclobacteriaceae</taxon>
        <taxon>Echinicola</taxon>
    </lineage>
</organism>
<gene>
    <name evidence="1" type="ORF">DN752_14250</name>
</gene>
<dbReference type="EMBL" id="CP030041">
    <property type="protein sequence ID" value="AWW33191.1"/>
    <property type="molecule type" value="Genomic_DNA"/>
</dbReference>
<sequence>MILHIVINDVKTVEQLPDSWSNQDFVQLLDRFGFPDAAESKPEELKELLAMAVTDFEPEEAAAIVLDYKLSDRLNEGQIEQISHDMLTDKISEEYPEIDLHHQLFMINQLLYKSYNGKFPCAKASIVEFEIKQTSGEKAEISNEIVLKALQKTLNESNVIKRLFPDQLEGKKPFPEADSIIWELKALNDQQYRFITSEYWMGRDEFMEAEFDAEVVRYEESDVEE</sequence>
<protein>
    <submittedName>
        <fullName evidence="1">Uncharacterized protein</fullName>
    </submittedName>
</protein>